<accession>A0A2B9PNH9</accession>
<proteinExistence type="predicted"/>
<comment type="caution">
    <text evidence="1">The sequence shown here is derived from an EMBL/GenBank/DDBJ whole genome shotgun (WGS) entry which is preliminary data.</text>
</comment>
<protein>
    <submittedName>
        <fullName evidence="1">Uncharacterized protein</fullName>
    </submittedName>
</protein>
<organism evidence="1 2">
    <name type="scientific">Bacillus cereus</name>
    <dbReference type="NCBI Taxonomy" id="1396"/>
    <lineage>
        <taxon>Bacteria</taxon>
        <taxon>Bacillati</taxon>
        <taxon>Bacillota</taxon>
        <taxon>Bacilli</taxon>
        <taxon>Bacillales</taxon>
        <taxon>Bacillaceae</taxon>
        <taxon>Bacillus</taxon>
        <taxon>Bacillus cereus group</taxon>
    </lineage>
</organism>
<gene>
    <name evidence="1" type="ORF">CN984_20685</name>
</gene>
<dbReference type="AlphaFoldDB" id="A0A2B9PNH9"/>
<reference evidence="1 2" key="1">
    <citation type="submission" date="2017-09" db="EMBL/GenBank/DDBJ databases">
        <title>Large-scale bioinformatics analysis of Bacillus genomes uncovers conserved roles of natural products in bacterial physiology.</title>
        <authorList>
            <consortium name="Agbiome Team Llc"/>
            <person name="Bleich R.M."/>
            <person name="Grubbs K.J."/>
            <person name="Santa Maria K.C."/>
            <person name="Allen S.E."/>
            <person name="Farag S."/>
            <person name="Shank E.A."/>
            <person name="Bowers A."/>
        </authorList>
    </citation>
    <scope>NUCLEOTIDE SEQUENCE [LARGE SCALE GENOMIC DNA]</scope>
    <source>
        <strain evidence="1 2">AFS050027</strain>
    </source>
</reference>
<sequence length="73" mass="8666">MHPTTKNTYFKNFIKLLLSLFYPMEGILHRVKVTCLNEECEFHKNPERGMLFAVDTMGFAYYVESDSERIQEI</sequence>
<dbReference type="EMBL" id="NUIL01000038">
    <property type="protein sequence ID" value="PGO24297.1"/>
    <property type="molecule type" value="Genomic_DNA"/>
</dbReference>
<dbReference type="Proteomes" id="UP000223777">
    <property type="component" value="Unassembled WGS sequence"/>
</dbReference>
<evidence type="ECO:0000313" key="2">
    <source>
        <dbReference type="Proteomes" id="UP000223777"/>
    </source>
</evidence>
<name>A0A2B9PNH9_BACCE</name>
<evidence type="ECO:0000313" key="1">
    <source>
        <dbReference type="EMBL" id="PGO24297.1"/>
    </source>
</evidence>